<dbReference type="InParanoid" id="A0A1X7SJP8"/>
<sequence length="190" mass="20352">PTIIVTGQYTNLTVGSSVCINCTTVPSIPGSEIKWHSSSFNSDSNELIINPVMLSHDSKTFTCVVLSSLTKNVTVSVKDTYVSGVSIQPSLLYYDSNNDTDSNVTLLCNIELSHEIGLNISSLAVNWATSGMINSFDGYIEPITELSSTFNSILTLTQVSPTNAGVYTCKASIDGSHKEAKNDSVVLCLK</sequence>
<dbReference type="AlphaFoldDB" id="A0A1X7SJP8"/>
<dbReference type="InterPro" id="IPR013783">
    <property type="entry name" value="Ig-like_fold"/>
</dbReference>
<accession>A0A1X7SJP8</accession>
<reference evidence="2" key="1">
    <citation type="submission" date="2017-05" db="UniProtKB">
        <authorList>
            <consortium name="EnsemblMetazoa"/>
        </authorList>
    </citation>
    <scope>IDENTIFICATION</scope>
</reference>
<feature type="domain" description="Ig-like" evidence="1">
    <location>
        <begin position="89"/>
        <end position="186"/>
    </location>
</feature>
<dbReference type="SUPFAM" id="SSF48726">
    <property type="entry name" value="Immunoglobulin"/>
    <property type="match status" value="2"/>
</dbReference>
<dbReference type="InterPro" id="IPR036179">
    <property type="entry name" value="Ig-like_dom_sf"/>
</dbReference>
<evidence type="ECO:0000259" key="1">
    <source>
        <dbReference type="PROSITE" id="PS50835"/>
    </source>
</evidence>
<dbReference type="EnsemblMetazoa" id="Aqu2.1.02341_001">
    <property type="protein sequence ID" value="Aqu2.1.02341_001"/>
    <property type="gene ID" value="Aqu2.1.02341"/>
</dbReference>
<dbReference type="InterPro" id="IPR007110">
    <property type="entry name" value="Ig-like_dom"/>
</dbReference>
<dbReference type="PROSITE" id="PS50835">
    <property type="entry name" value="IG_LIKE"/>
    <property type="match status" value="2"/>
</dbReference>
<dbReference type="InterPro" id="IPR003599">
    <property type="entry name" value="Ig_sub"/>
</dbReference>
<dbReference type="SMART" id="SM00409">
    <property type="entry name" value="IG"/>
    <property type="match status" value="2"/>
</dbReference>
<protein>
    <recommendedName>
        <fullName evidence="1">Ig-like domain-containing protein</fullName>
    </recommendedName>
</protein>
<dbReference type="Gene3D" id="2.60.40.10">
    <property type="entry name" value="Immunoglobulins"/>
    <property type="match status" value="2"/>
</dbReference>
<feature type="domain" description="Ig-like" evidence="1">
    <location>
        <begin position="1"/>
        <end position="76"/>
    </location>
</feature>
<name>A0A1X7SJP8_AMPQE</name>
<proteinExistence type="predicted"/>
<evidence type="ECO:0000313" key="2">
    <source>
        <dbReference type="EnsemblMetazoa" id="Aqu2.1.02341_001"/>
    </source>
</evidence>
<organism evidence="2">
    <name type="scientific">Amphimedon queenslandica</name>
    <name type="common">Sponge</name>
    <dbReference type="NCBI Taxonomy" id="400682"/>
    <lineage>
        <taxon>Eukaryota</taxon>
        <taxon>Metazoa</taxon>
        <taxon>Porifera</taxon>
        <taxon>Demospongiae</taxon>
        <taxon>Heteroscleromorpha</taxon>
        <taxon>Haplosclerida</taxon>
        <taxon>Niphatidae</taxon>
        <taxon>Amphimedon</taxon>
    </lineage>
</organism>